<dbReference type="Gene3D" id="3.40.630.30">
    <property type="match status" value="1"/>
</dbReference>
<evidence type="ECO:0000256" key="4">
    <source>
        <dbReference type="ARBA" id="ARBA00022989"/>
    </source>
</evidence>
<reference evidence="7 8" key="1">
    <citation type="submission" date="2020-04" db="EMBL/GenBank/DDBJ databases">
        <title>MicrobeNet Type strains.</title>
        <authorList>
            <person name="Nicholson A.C."/>
        </authorList>
    </citation>
    <scope>NUCLEOTIDE SEQUENCE [LARGE SCALE GENOMIC DNA]</scope>
    <source>
        <strain evidence="7 8">DSM 44445</strain>
    </source>
</reference>
<organism evidence="7 8">
    <name type="scientific">Nocardia veterana</name>
    <dbReference type="NCBI Taxonomy" id="132249"/>
    <lineage>
        <taxon>Bacteria</taxon>
        <taxon>Bacillati</taxon>
        <taxon>Actinomycetota</taxon>
        <taxon>Actinomycetes</taxon>
        <taxon>Mycobacteriales</taxon>
        <taxon>Nocardiaceae</taxon>
        <taxon>Nocardia</taxon>
    </lineage>
</organism>
<evidence type="ECO:0000313" key="7">
    <source>
        <dbReference type="EMBL" id="NKY84042.1"/>
    </source>
</evidence>
<keyword evidence="4" id="KW-1133">Transmembrane helix</keyword>
<dbReference type="RefSeq" id="WP_083892701.1">
    <property type="nucleotide sequence ID" value="NZ_CAWPHS010000001.1"/>
</dbReference>
<sequence length="335" mass="37202">MSVGRTTDETPHHPTSGALDWVAEFADHPSGFIACNDGTDHYSTPDVPGVVAYRRRGRSVLIFGGPFAPRHARADLLAAFARDVVGRRHTVVVQVRPEDVEFFVRQGFSVNQFGCSYSIELAAFTSRGKPLAKVRQNISRAKREGTTVTEIAPGEREDELDAIDAEWLRAKGRHVKKLDFMVGQRGGRGARSRRLFIAERDGRITGYVSYSPAFGTRPGWLYDLTRRTPDASVGTIELVNFQALQQFTAEGARWLHLGLTPFAGLGADDHPGANGLVRWMVRTLSERGSFVYPAKTQQAFKLKWAPHIVEPEYLAFRGGPRPSSVWQLLRVTNSV</sequence>
<dbReference type="GO" id="GO:0016755">
    <property type="term" value="F:aminoacyltransferase activity"/>
    <property type="evidence" value="ECO:0007669"/>
    <property type="project" value="TreeGrafter"/>
</dbReference>
<dbReference type="Proteomes" id="UP000523447">
    <property type="component" value="Unassembled WGS sequence"/>
</dbReference>
<gene>
    <name evidence="7" type="ORF">HGA07_00165</name>
</gene>
<comment type="subcellular location">
    <subcellularLocation>
        <location evidence="1">Cell membrane</location>
        <topology evidence="1">Multi-pass membrane protein</topology>
    </subcellularLocation>
</comment>
<keyword evidence="3" id="KW-0812">Transmembrane</keyword>
<dbReference type="EMBL" id="JAAXPE010000001">
    <property type="protein sequence ID" value="NKY84042.1"/>
    <property type="molecule type" value="Genomic_DNA"/>
</dbReference>
<keyword evidence="2" id="KW-1003">Cell membrane</keyword>
<accession>A0A7X6LU24</accession>
<evidence type="ECO:0000256" key="3">
    <source>
        <dbReference type="ARBA" id="ARBA00022692"/>
    </source>
</evidence>
<dbReference type="AlphaFoldDB" id="A0A7X6LU24"/>
<dbReference type="PANTHER" id="PTHR34697:SF2">
    <property type="entry name" value="PHOSPHATIDYLGLYCEROL LYSYLTRANSFERASE"/>
    <property type="match status" value="1"/>
</dbReference>
<feature type="domain" description="Phosphatidylglycerol lysyltransferase C-terminal" evidence="6">
    <location>
        <begin position="27"/>
        <end position="316"/>
    </location>
</feature>
<dbReference type="PANTHER" id="PTHR34697">
    <property type="entry name" value="PHOSPHATIDYLGLYCEROL LYSYLTRANSFERASE"/>
    <property type="match status" value="1"/>
</dbReference>
<keyword evidence="8" id="KW-1185">Reference proteome</keyword>
<dbReference type="InterPro" id="IPR051211">
    <property type="entry name" value="PG_lysyltransferase"/>
</dbReference>
<name>A0A7X6LU24_9NOCA</name>
<comment type="caution">
    <text evidence="7">The sequence shown here is derived from an EMBL/GenBank/DDBJ whole genome shotgun (WGS) entry which is preliminary data.</text>
</comment>
<dbReference type="InterPro" id="IPR024320">
    <property type="entry name" value="LPG_synthase_C"/>
</dbReference>
<dbReference type="GO" id="GO:0005886">
    <property type="term" value="C:plasma membrane"/>
    <property type="evidence" value="ECO:0007669"/>
    <property type="project" value="UniProtKB-SubCell"/>
</dbReference>
<evidence type="ECO:0000256" key="5">
    <source>
        <dbReference type="ARBA" id="ARBA00023136"/>
    </source>
</evidence>
<evidence type="ECO:0000313" key="8">
    <source>
        <dbReference type="Proteomes" id="UP000523447"/>
    </source>
</evidence>
<evidence type="ECO:0000259" key="6">
    <source>
        <dbReference type="Pfam" id="PF09924"/>
    </source>
</evidence>
<protein>
    <submittedName>
        <fullName evidence="7">DUF2156 domain-containing protein</fullName>
    </submittedName>
</protein>
<proteinExistence type="predicted"/>
<dbReference type="SUPFAM" id="SSF55729">
    <property type="entry name" value="Acyl-CoA N-acyltransferases (Nat)"/>
    <property type="match status" value="1"/>
</dbReference>
<evidence type="ECO:0000256" key="1">
    <source>
        <dbReference type="ARBA" id="ARBA00004651"/>
    </source>
</evidence>
<dbReference type="Pfam" id="PF09924">
    <property type="entry name" value="LPG_synthase_C"/>
    <property type="match status" value="1"/>
</dbReference>
<dbReference type="InterPro" id="IPR016181">
    <property type="entry name" value="Acyl_CoA_acyltransferase"/>
</dbReference>
<evidence type="ECO:0000256" key="2">
    <source>
        <dbReference type="ARBA" id="ARBA00022475"/>
    </source>
</evidence>
<dbReference type="GO" id="GO:0055091">
    <property type="term" value="P:phospholipid homeostasis"/>
    <property type="evidence" value="ECO:0007669"/>
    <property type="project" value="TreeGrafter"/>
</dbReference>
<keyword evidence="5" id="KW-0472">Membrane</keyword>